<feature type="transmembrane region" description="Helical" evidence="6">
    <location>
        <begin position="211"/>
        <end position="229"/>
    </location>
</feature>
<dbReference type="InterPro" id="IPR050925">
    <property type="entry name" value="Rhomboid_protease_S54"/>
</dbReference>
<dbReference type="InterPro" id="IPR022764">
    <property type="entry name" value="Peptidase_S54_rhomboid_dom"/>
</dbReference>
<dbReference type="OrthoDB" id="418595at2759"/>
<reference evidence="8" key="1">
    <citation type="submission" date="2020-01" db="EMBL/GenBank/DDBJ databases">
        <title>Development of genomics and gene disruption for Polysphondylium violaceum indicates a role for the polyketide synthase stlB in stalk morphogenesis.</title>
        <authorList>
            <person name="Narita B."/>
            <person name="Kawabe Y."/>
            <person name="Kin K."/>
            <person name="Saito T."/>
            <person name="Gibbs R."/>
            <person name="Kuspa A."/>
            <person name="Muzny D."/>
            <person name="Queller D."/>
            <person name="Richards S."/>
            <person name="Strassman J."/>
            <person name="Sucgang R."/>
            <person name="Worley K."/>
            <person name="Schaap P."/>
        </authorList>
    </citation>
    <scope>NUCLEOTIDE SEQUENCE</scope>
    <source>
        <strain evidence="8">QSvi11</strain>
    </source>
</reference>
<protein>
    <recommendedName>
        <fullName evidence="7">Peptidase S54 rhomboid domain-containing protein</fullName>
    </recommendedName>
</protein>
<feature type="compositionally biased region" description="Basic and acidic residues" evidence="5">
    <location>
        <begin position="90"/>
        <end position="100"/>
    </location>
</feature>
<organism evidence="8 9">
    <name type="scientific">Polysphondylium violaceum</name>
    <dbReference type="NCBI Taxonomy" id="133409"/>
    <lineage>
        <taxon>Eukaryota</taxon>
        <taxon>Amoebozoa</taxon>
        <taxon>Evosea</taxon>
        <taxon>Eumycetozoa</taxon>
        <taxon>Dictyostelia</taxon>
        <taxon>Dictyosteliales</taxon>
        <taxon>Dictyosteliaceae</taxon>
        <taxon>Polysphondylium</taxon>
    </lineage>
</organism>
<feature type="transmembrane region" description="Helical" evidence="6">
    <location>
        <begin position="185"/>
        <end position="204"/>
    </location>
</feature>
<evidence type="ECO:0000313" key="9">
    <source>
        <dbReference type="Proteomes" id="UP000695562"/>
    </source>
</evidence>
<evidence type="ECO:0000313" key="8">
    <source>
        <dbReference type="EMBL" id="KAF2074844.1"/>
    </source>
</evidence>
<feature type="region of interest" description="Disordered" evidence="5">
    <location>
        <begin position="90"/>
        <end position="115"/>
    </location>
</feature>
<feature type="transmembrane region" description="Helical" evidence="6">
    <location>
        <begin position="129"/>
        <end position="146"/>
    </location>
</feature>
<evidence type="ECO:0000256" key="1">
    <source>
        <dbReference type="ARBA" id="ARBA00004141"/>
    </source>
</evidence>
<dbReference type="SUPFAM" id="SSF144091">
    <property type="entry name" value="Rhomboid-like"/>
    <property type="match status" value="1"/>
</dbReference>
<accession>A0A8J4PZ32</accession>
<dbReference type="InterPro" id="IPR035952">
    <property type="entry name" value="Rhomboid-like_sf"/>
</dbReference>
<keyword evidence="2 6" id="KW-0812">Transmembrane</keyword>
<feature type="transmembrane region" description="Helical" evidence="6">
    <location>
        <begin position="304"/>
        <end position="323"/>
    </location>
</feature>
<sequence length="329" mass="37327">MNTRFVSNLLRNHFKKINNNSGAFFKINGHSSNIAFQPSSIFNSKPNVSMVLNDCNKNNHTIYSCSFSSSSSDSNKSKFKLTLKKLQNSKRDYNKKKQEQDQWYDEQETQNNSFEQDREYYSSAKTSNSLIYGLIAINVGTFLFINSDDSYQFQRMIMDNFTLSTETFAKQPLTLLTSFFAHKDIYHLLFNMLGLYTIGTSLLYSIGTGPFLTLYLGAGIAGGLGYLALQKYYNTNNNRTLYRKRPVGALGASGAIYGVFSTYALLYPTSTLMIYGIVPVPALLLLGGYMAWDFYNEYYHKNTGIAHSGHLCGGLFGGLYYLTKLRRRY</sequence>
<comment type="subcellular location">
    <subcellularLocation>
        <location evidence="1">Membrane</location>
        <topology evidence="1">Multi-pass membrane protein</topology>
    </subcellularLocation>
</comment>
<evidence type="ECO:0000259" key="7">
    <source>
        <dbReference type="Pfam" id="PF01694"/>
    </source>
</evidence>
<evidence type="ECO:0000256" key="3">
    <source>
        <dbReference type="ARBA" id="ARBA00022989"/>
    </source>
</evidence>
<dbReference type="GO" id="GO:0016020">
    <property type="term" value="C:membrane"/>
    <property type="evidence" value="ECO:0007669"/>
    <property type="project" value="UniProtKB-SubCell"/>
</dbReference>
<evidence type="ECO:0000256" key="6">
    <source>
        <dbReference type="SAM" id="Phobius"/>
    </source>
</evidence>
<evidence type="ECO:0000256" key="2">
    <source>
        <dbReference type="ARBA" id="ARBA00022692"/>
    </source>
</evidence>
<dbReference type="PANTHER" id="PTHR43731">
    <property type="entry name" value="RHOMBOID PROTEASE"/>
    <property type="match status" value="1"/>
</dbReference>
<dbReference type="Proteomes" id="UP000695562">
    <property type="component" value="Unassembled WGS sequence"/>
</dbReference>
<dbReference type="PANTHER" id="PTHR43731:SF32">
    <property type="entry name" value="PEPTIDASE S54 RHOMBOID DOMAIN-CONTAINING PROTEIN-RELATED"/>
    <property type="match status" value="1"/>
</dbReference>
<feature type="transmembrane region" description="Helical" evidence="6">
    <location>
        <begin position="249"/>
        <end position="266"/>
    </location>
</feature>
<keyword evidence="3 6" id="KW-1133">Transmembrane helix</keyword>
<proteinExistence type="predicted"/>
<feature type="transmembrane region" description="Helical" evidence="6">
    <location>
        <begin position="273"/>
        <end position="292"/>
    </location>
</feature>
<dbReference type="GO" id="GO:0004252">
    <property type="term" value="F:serine-type endopeptidase activity"/>
    <property type="evidence" value="ECO:0007669"/>
    <property type="project" value="InterPro"/>
</dbReference>
<name>A0A8J4PZ32_9MYCE</name>
<dbReference type="Gene3D" id="1.20.1540.10">
    <property type="entry name" value="Rhomboid-like"/>
    <property type="match status" value="1"/>
</dbReference>
<dbReference type="Pfam" id="PF01694">
    <property type="entry name" value="Rhomboid"/>
    <property type="match status" value="1"/>
</dbReference>
<gene>
    <name evidence="8" type="ORF">CYY_003870</name>
</gene>
<keyword evidence="9" id="KW-1185">Reference proteome</keyword>
<evidence type="ECO:0000256" key="5">
    <source>
        <dbReference type="SAM" id="MobiDB-lite"/>
    </source>
</evidence>
<evidence type="ECO:0000256" key="4">
    <source>
        <dbReference type="ARBA" id="ARBA00023136"/>
    </source>
</evidence>
<keyword evidence="4 6" id="KW-0472">Membrane</keyword>
<feature type="domain" description="Peptidase S54 rhomboid" evidence="7">
    <location>
        <begin position="171"/>
        <end position="325"/>
    </location>
</feature>
<dbReference type="AlphaFoldDB" id="A0A8J4PZ32"/>
<comment type="caution">
    <text evidence="8">The sequence shown here is derived from an EMBL/GenBank/DDBJ whole genome shotgun (WGS) entry which is preliminary data.</text>
</comment>
<dbReference type="EMBL" id="AJWJ01000127">
    <property type="protein sequence ID" value="KAF2074844.1"/>
    <property type="molecule type" value="Genomic_DNA"/>
</dbReference>